<dbReference type="EMBL" id="JABFAJ010000021">
    <property type="protein sequence ID" value="NNU28191.1"/>
    <property type="molecule type" value="Genomic_DNA"/>
</dbReference>
<reference evidence="13 14" key="1">
    <citation type="submission" date="2020-05" db="EMBL/GenBank/DDBJ databases">
        <title>Genome sequence of Isoptericola sp. JC619 isolated from Chilika lagoon, India.</title>
        <authorList>
            <person name="Kumar D."/>
            <person name="Appam K."/>
            <person name="Gandham S."/>
            <person name="Uppada J."/>
            <person name="Sasikala C."/>
            <person name="Venkata Ramana C."/>
        </authorList>
    </citation>
    <scope>NUCLEOTIDE SEQUENCE [LARGE SCALE GENOMIC DNA]</scope>
    <source>
        <strain evidence="13 14">JC619</strain>
    </source>
</reference>
<keyword evidence="8" id="KW-0186">Copper</keyword>
<evidence type="ECO:0000256" key="4">
    <source>
        <dbReference type="ARBA" id="ARBA00022679"/>
    </source>
</evidence>
<gene>
    <name evidence="13" type="primary">pgeF</name>
    <name evidence="13" type="ORF">HLI28_11645</name>
</gene>
<evidence type="ECO:0000313" key="14">
    <source>
        <dbReference type="Proteomes" id="UP000557204"/>
    </source>
</evidence>
<keyword evidence="5" id="KW-0479">Metal-binding</keyword>
<dbReference type="SUPFAM" id="SSF64438">
    <property type="entry name" value="CNF1/YfiH-like putative cysteine hydrolases"/>
    <property type="match status" value="1"/>
</dbReference>
<evidence type="ECO:0000256" key="8">
    <source>
        <dbReference type="ARBA" id="ARBA00023008"/>
    </source>
</evidence>
<dbReference type="InterPro" id="IPR011324">
    <property type="entry name" value="Cytotoxic_necrot_fac-like_cat"/>
</dbReference>
<keyword evidence="14" id="KW-1185">Reference proteome</keyword>
<evidence type="ECO:0000256" key="5">
    <source>
        <dbReference type="ARBA" id="ARBA00022723"/>
    </source>
</evidence>
<evidence type="ECO:0000256" key="1">
    <source>
        <dbReference type="ARBA" id="ARBA00000553"/>
    </source>
</evidence>
<keyword evidence="4" id="KW-0808">Transferase</keyword>
<protein>
    <recommendedName>
        <fullName evidence="12">Purine nucleoside phosphorylase</fullName>
    </recommendedName>
</protein>
<dbReference type="GO" id="GO:0017061">
    <property type="term" value="F:S-methyl-5-thioadenosine phosphorylase activity"/>
    <property type="evidence" value="ECO:0007669"/>
    <property type="project" value="UniProtKB-EC"/>
</dbReference>
<evidence type="ECO:0000256" key="12">
    <source>
        <dbReference type="RuleBase" id="RU361274"/>
    </source>
</evidence>
<dbReference type="PANTHER" id="PTHR30616">
    <property type="entry name" value="UNCHARACTERIZED PROTEIN YFIH"/>
    <property type="match status" value="1"/>
</dbReference>
<evidence type="ECO:0000256" key="6">
    <source>
        <dbReference type="ARBA" id="ARBA00022801"/>
    </source>
</evidence>
<comment type="caution">
    <text evidence="13">The sequence shown here is derived from an EMBL/GenBank/DDBJ whole genome shotgun (WGS) entry which is preliminary data.</text>
</comment>
<comment type="function">
    <text evidence="2">Purine nucleoside enzyme that catalyzes the phosphorolysis of adenosine and inosine nucleosides, yielding D-ribose 1-phosphate and the respective free bases, adenine and hypoxanthine. Also catalyzes the phosphorolysis of S-methyl-5'-thioadenosine into adenine and S-methyl-5-thio-alpha-D-ribose 1-phosphate. Also has adenosine deaminase activity.</text>
</comment>
<sequence length="257" mass="26284">MLPEDFGAGLLRVDLGAGVVAGFTTRHGGVSPAPWSSLDLSDGTGDDSARVQRNRDLLADWVGSPVAFATQVHGADVLELGPHERAEWSGAPPTSAGTADGLVTAEPGLGVGVLVADCVPVLLADATARVVGVAHAGRRGLVAGVVDEVVDRLLTRGAETGRLRAAVGPAVCGRCYEVPEQMRDEVTAVVPEAWSTTSAGTPGLDLPGAVVTRLVARGVATTRVDRCTMTDPDLFSHRRATAAGEVTGRQAGVVVLS</sequence>
<evidence type="ECO:0000256" key="2">
    <source>
        <dbReference type="ARBA" id="ARBA00003215"/>
    </source>
</evidence>
<dbReference type="Gene3D" id="3.60.140.10">
    <property type="entry name" value="CNF1/YfiH-like putative cysteine hydrolases"/>
    <property type="match status" value="1"/>
</dbReference>
<comment type="catalytic activity">
    <reaction evidence="11">
        <text>S-methyl-5'-thioadenosine + phosphate = 5-(methylsulfanyl)-alpha-D-ribose 1-phosphate + adenine</text>
        <dbReference type="Rhea" id="RHEA:11852"/>
        <dbReference type="ChEBI" id="CHEBI:16708"/>
        <dbReference type="ChEBI" id="CHEBI:17509"/>
        <dbReference type="ChEBI" id="CHEBI:43474"/>
        <dbReference type="ChEBI" id="CHEBI:58533"/>
        <dbReference type="EC" id="2.4.2.28"/>
    </reaction>
    <physiologicalReaction direction="left-to-right" evidence="11">
        <dbReference type="Rhea" id="RHEA:11853"/>
    </physiologicalReaction>
</comment>
<evidence type="ECO:0000256" key="3">
    <source>
        <dbReference type="ARBA" id="ARBA00007353"/>
    </source>
</evidence>
<keyword evidence="7" id="KW-0862">Zinc</keyword>
<dbReference type="PANTHER" id="PTHR30616:SF2">
    <property type="entry name" value="PURINE NUCLEOSIDE PHOSPHORYLASE LACC1"/>
    <property type="match status" value="1"/>
</dbReference>
<dbReference type="GO" id="GO:0005507">
    <property type="term" value="F:copper ion binding"/>
    <property type="evidence" value="ECO:0007669"/>
    <property type="project" value="TreeGrafter"/>
</dbReference>
<evidence type="ECO:0000313" key="13">
    <source>
        <dbReference type="EMBL" id="NNU28191.1"/>
    </source>
</evidence>
<dbReference type="CDD" id="cd16833">
    <property type="entry name" value="YfiH"/>
    <property type="match status" value="1"/>
</dbReference>
<evidence type="ECO:0000256" key="7">
    <source>
        <dbReference type="ARBA" id="ARBA00022833"/>
    </source>
</evidence>
<dbReference type="Pfam" id="PF02578">
    <property type="entry name" value="Cu-oxidase_4"/>
    <property type="match status" value="1"/>
</dbReference>
<comment type="catalytic activity">
    <reaction evidence="1">
        <text>inosine + phosphate = alpha-D-ribose 1-phosphate + hypoxanthine</text>
        <dbReference type="Rhea" id="RHEA:27646"/>
        <dbReference type="ChEBI" id="CHEBI:17368"/>
        <dbReference type="ChEBI" id="CHEBI:17596"/>
        <dbReference type="ChEBI" id="CHEBI:43474"/>
        <dbReference type="ChEBI" id="CHEBI:57720"/>
        <dbReference type="EC" id="2.4.2.1"/>
    </reaction>
    <physiologicalReaction direction="left-to-right" evidence="1">
        <dbReference type="Rhea" id="RHEA:27647"/>
    </physiologicalReaction>
</comment>
<comment type="catalytic activity">
    <reaction evidence="10">
        <text>adenosine + phosphate = alpha-D-ribose 1-phosphate + adenine</text>
        <dbReference type="Rhea" id="RHEA:27642"/>
        <dbReference type="ChEBI" id="CHEBI:16335"/>
        <dbReference type="ChEBI" id="CHEBI:16708"/>
        <dbReference type="ChEBI" id="CHEBI:43474"/>
        <dbReference type="ChEBI" id="CHEBI:57720"/>
        <dbReference type="EC" id="2.4.2.1"/>
    </reaction>
    <physiologicalReaction direction="left-to-right" evidence="10">
        <dbReference type="Rhea" id="RHEA:27643"/>
    </physiologicalReaction>
</comment>
<name>A0A849K5K8_9MICO</name>
<dbReference type="GO" id="GO:0016787">
    <property type="term" value="F:hydrolase activity"/>
    <property type="evidence" value="ECO:0007669"/>
    <property type="project" value="UniProtKB-KW"/>
</dbReference>
<dbReference type="InterPro" id="IPR003730">
    <property type="entry name" value="Cu_polyphenol_OxRdtase"/>
</dbReference>
<accession>A0A849K5K8</accession>
<comment type="catalytic activity">
    <reaction evidence="9">
        <text>adenosine + H2O + H(+) = inosine + NH4(+)</text>
        <dbReference type="Rhea" id="RHEA:24408"/>
        <dbReference type="ChEBI" id="CHEBI:15377"/>
        <dbReference type="ChEBI" id="CHEBI:15378"/>
        <dbReference type="ChEBI" id="CHEBI:16335"/>
        <dbReference type="ChEBI" id="CHEBI:17596"/>
        <dbReference type="ChEBI" id="CHEBI:28938"/>
        <dbReference type="EC" id="3.5.4.4"/>
    </reaction>
    <physiologicalReaction direction="left-to-right" evidence="9">
        <dbReference type="Rhea" id="RHEA:24409"/>
    </physiologicalReaction>
</comment>
<dbReference type="InterPro" id="IPR038371">
    <property type="entry name" value="Cu_polyphenol_OxRdtase_sf"/>
</dbReference>
<keyword evidence="6" id="KW-0378">Hydrolase</keyword>
<dbReference type="AlphaFoldDB" id="A0A849K5K8"/>
<dbReference type="Proteomes" id="UP000557204">
    <property type="component" value="Unassembled WGS sequence"/>
</dbReference>
<evidence type="ECO:0000256" key="11">
    <source>
        <dbReference type="ARBA" id="ARBA00049893"/>
    </source>
</evidence>
<dbReference type="NCBIfam" id="TIGR00726">
    <property type="entry name" value="peptidoglycan editing factor PgeF"/>
    <property type="match status" value="1"/>
</dbReference>
<organism evidence="13 14">
    <name type="scientific">Isoptericola sediminis</name>
    <dbReference type="NCBI Taxonomy" id="2733572"/>
    <lineage>
        <taxon>Bacteria</taxon>
        <taxon>Bacillati</taxon>
        <taxon>Actinomycetota</taxon>
        <taxon>Actinomycetes</taxon>
        <taxon>Micrococcales</taxon>
        <taxon>Promicromonosporaceae</taxon>
        <taxon>Isoptericola</taxon>
    </lineage>
</organism>
<evidence type="ECO:0000256" key="10">
    <source>
        <dbReference type="ARBA" id="ARBA00048968"/>
    </source>
</evidence>
<evidence type="ECO:0000256" key="9">
    <source>
        <dbReference type="ARBA" id="ARBA00047989"/>
    </source>
</evidence>
<comment type="similarity">
    <text evidence="3 12">Belongs to the purine nucleoside phosphorylase YfiH/LACC1 family.</text>
</comment>
<proteinExistence type="inferred from homology"/>